<accession>A0A1G4NXH3</accession>
<evidence type="ECO:0000256" key="1">
    <source>
        <dbReference type="ARBA" id="ARBA00009630"/>
    </source>
</evidence>
<keyword evidence="4 8" id="KW-0408">Iron</keyword>
<keyword evidence="10" id="KW-0934">Plastid</keyword>
<protein>
    <recommendedName>
        <fullName evidence="7">Glutaredoxin</fullName>
    </recommendedName>
</protein>
<name>A0A1G4NXH3_9FLOR</name>
<dbReference type="Pfam" id="PF00462">
    <property type="entry name" value="Glutaredoxin"/>
    <property type="match status" value="1"/>
</dbReference>
<keyword evidence="6" id="KW-0676">Redox-active center</keyword>
<evidence type="ECO:0000256" key="4">
    <source>
        <dbReference type="ARBA" id="ARBA00023004"/>
    </source>
</evidence>
<feature type="binding site" evidence="8">
    <location>
        <position position="31"/>
    </location>
    <ligand>
        <name>[2Fe-2S] cluster</name>
        <dbReference type="ChEBI" id="CHEBI:190135"/>
        <note>ligand shared between dimeric partners</note>
    </ligand>
</feature>
<evidence type="ECO:0000256" key="5">
    <source>
        <dbReference type="ARBA" id="ARBA00023014"/>
    </source>
</evidence>
<dbReference type="PANTHER" id="PTHR10293:SF16">
    <property type="entry name" value="GLUTAREDOXIN-RELATED PROTEIN 5, MITOCHONDRIAL"/>
    <property type="match status" value="1"/>
</dbReference>
<dbReference type="InterPro" id="IPR033658">
    <property type="entry name" value="GRX_PICOT-like"/>
</dbReference>
<keyword evidence="10" id="KW-0150">Chloroplast</keyword>
<evidence type="ECO:0000256" key="7">
    <source>
        <dbReference type="PIRNR" id="PIRNR005894"/>
    </source>
</evidence>
<evidence type="ECO:0000259" key="9">
    <source>
        <dbReference type="Pfam" id="PF00462"/>
    </source>
</evidence>
<evidence type="ECO:0000256" key="6">
    <source>
        <dbReference type="ARBA" id="ARBA00023284"/>
    </source>
</evidence>
<dbReference type="NCBIfam" id="TIGR00365">
    <property type="entry name" value="Grx4 family monothiol glutaredoxin"/>
    <property type="match status" value="1"/>
</dbReference>
<evidence type="ECO:0000313" key="10">
    <source>
        <dbReference type="EMBL" id="SCW23335.1"/>
    </source>
</evidence>
<dbReference type="PIRSF" id="PIRSF005894">
    <property type="entry name" value="Monothiol_GRX"/>
    <property type="match status" value="1"/>
</dbReference>
<dbReference type="GO" id="GO:0005739">
    <property type="term" value="C:mitochondrion"/>
    <property type="evidence" value="ECO:0007669"/>
    <property type="project" value="UniProtKB-ARBA"/>
</dbReference>
<dbReference type="Gene3D" id="3.40.30.10">
    <property type="entry name" value="Glutaredoxin"/>
    <property type="match status" value="1"/>
</dbReference>
<dbReference type="PANTHER" id="PTHR10293">
    <property type="entry name" value="GLUTAREDOXIN FAMILY MEMBER"/>
    <property type="match status" value="1"/>
</dbReference>
<gene>
    <name evidence="10" type="primary">ORF_26</name>
    <name evidence="10" type="ORF">J0081_56</name>
</gene>
<keyword evidence="3 8" id="KW-0479">Metal-binding</keyword>
<reference evidence="10" key="2">
    <citation type="submission" date="2016-10" db="EMBL/GenBank/DDBJ databases">
        <authorList>
            <person name="de Groot N.N."/>
        </authorList>
    </citation>
    <scope>NUCLEOTIDE SEQUENCE</scope>
    <source>
        <strain evidence="10">J.0081</strain>
    </source>
</reference>
<dbReference type="PROSITE" id="PS51354">
    <property type="entry name" value="GLUTAREDOXIN_2"/>
    <property type="match status" value="1"/>
</dbReference>
<organism evidence="10">
    <name type="scientific">Scinaia undulata</name>
    <dbReference type="NCBI Taxonomy" id="1884664"/>
    <lineage>
        <taxon>Eukaryota</taxon>
        <taxon>Rhodophyta</taxon>
        <taxon>Florideophyceae</taxon>
        <taxon>Nemaliophycidae</taxon>
        <taxon>Nemaliales</taxon>
        <taxon>Scinaiaceae</taxon>
        <taxon>Scinaia</taxon>
    </lineage>
</organism>
<dbReference type="CDD" id="cd03028">
    <property type="entry name" value="GRX_PICOT_like"/>
    <property type="match status" value="1"/>
</dbReference>
<reference evidence="10" key="1">
    <citation type="submission" date="2016-10" db="EMBL/GenBank/DDBJ databases">
        <title>Chloroplast genomes as a tool to resolve red algal phylogenies: a case study in the Nemaliales.</title>
        <authorList>
            <person name="Costa J.F."/>
            <person name="Lin S.M."/>
            <person name="Macaya E.C."/>
            <person name="Fernandez-Garcia C."/>
            <person name="Verbruggen H."/>
        </authorList>
    </citation>
    <scope>NUCLEOTIDE SEQUENCE</scope>
    <source>
        <strain evidence="10">J.0081</strain>
    </source>
</reference>
<dbReference type="RefSeq" id="YP_009314880.1">
    <property type="nucleotide sequence ID" value="NC_031664.1"/>
</dbReference>
<keyword evidence="2 8" id="KW-0001">2Fe-2S</keyword>
<feature type="domain" description="Glutaredoxin" evidence="9">
    <location>
        <begin position="18"/>
        <end position="82"/>
    </location>
</feature>
<dbReference type="InterPro" id="IPR004480">
    <property type="entry name" value="Monothiol_GRX-rel"/>
</dbReference>
<sequence>MNSNTIDTIEHLLSKYTILVFIKGSKENPACGFSNTVVQILNRLGVEYGTYDVLENNTIREGIKRYSNWPTIPQLYIKGEFIGGCDIILNMYKTKALQSIIERLINS</sequence>
<evidence type="ECO:0000256" key="2">
    <source>
        <dbReference type="ARBA" id="ARBA00022714"/>
    </source>
</evidence>
<dbReference type="InterPro" id="IPR014434">
    <property type="entry name" value="Monothiol_GRX"/>
</dbReference>
<dbReference type="FunFam" id="3.40.30.10:FF:000005">
    <property type="entry name" value="Glutaredoxin 5"/>
    <property type="match status" value="1"/>
</dbReference>
<dbReference type="InterPro" id="IPR002109">
    <property type="entry name" value="Glutaredoxin"/>
</dbReference>
<keyword evidence="5 8" id="KW-0411">Iron-sulfur</keyword>
<comment type="similarity">
    <text evidence="1 7">Belongs to the glutaredoxin family. Monothiol subfamily.</text>
</comment>
<dbReference type="GO" id="GO:0015036">
    <property type="term" value="F:disulfide oxidoreductase activity"/>
    <property type="evidence" value="ECO:0007669"/>
    <property type="project" value="InterPro"/>
</dbReference>
<dbReference type="SUPFAM" id="SSF52833">
    <property type="entry name" value="Thioredoxin-like"/>
    <property type="match status" value="1"/>
</dbReference>
<dbReference type="EMBL" id="LT622873">
    <property type="protein sequence ID" value="SCW23335.1"/>
    <property type="molecule type" value="Genomic_DNA"/>
</dbReference>
<proteinExistence type="inferred from homology"/>
<evidence type="ECO:0000256" key="3">
    <source>
        <dbReference type="ARBA" id="ARBA00022723"/>
    </source>
</evidence>
<dbReference type="GO" id="GO:0046872">
    <property type="term" value="F:metal ion binding"/>
    <property type="evidence" value="ECO:0007669"/>
    <property type="project" value="UniProtKB-KW"/>
</dbReference>
<geneLocation type="chloroplast" evidence="10"/>
<dbReference type="AlphaFoldDB" id="A0A1G4NXH3"/>
<dbReference type="GeneID" id="30001164"/>
<evidence type="ECO:0000256" key="8">
    <source>
        <dbReference type="PIRSR" id="PIRSR005894-2"/>
    </source>
</evidence>
<dbReference type="GO" id="GO:0051537">
    <property type="term" value="F:2 iron, 2 sulfur cluster binding"/>
    <property type="evidence" value="ECO:0007669"/>
    <property type="project" value="UniProtKB-KW"/>
</dbReference>
<dbReference type="InterPro" id="IPR036249">
    <property type="entry name" value="Thioredoxin-like_sf"/>
</dbReference>